<evidence type="ECO:0000256" key="5">
    <source>
        <dbReference type="ARBA" id="ARBA00023136"/>
    </source>
</evidence>
<comment type="similarity">
    <text evidence="2">Belongs to the CorA metal ion transporter (MIT) (TC 1.A.35) family.</text>
</comment>
<evidence type="ECO:0000256" key="7">
    <source>
        <dbReference type="SAM" id="Phobius"/>
    </source>
</evidence>
<gene>
    <name evidence="8" type="primary">corA</name>
    <name evidence="8" type="ORF">LFYK43_07080</name>
</gene>
<sequence length="308" mass="35850">MYREQKLWDDLTWTSVVDVNEADLDKLQQKFKLPHKYRSYLLDPRERSRFDYNDGIKTGLLIWRVAVAGQQAHSFQVVPVSFIVAEKHLISIVSSKAKGVQKELEELLAELTQEERKASLMVIMLRLLWRINNQYVDQIDEINKRREELAVYRKHPSNPQIEALSRLSDQLVYLTTAADNNVVAIQQMKLSSNSASDEFQMDQRERDFLDDVEVETKQSQQITQDAAELVDRLSNTYNNILNNTLNDTMKFLTIWSLILAVPPIVSGFYGMNMHLPWARGEFAWVGTLVMTLALIVLTMWVYYHHRSK</sequence>
<evidence type="ECO:0000313" key="9">
    <source>
        <dbReference type="Proteomes" id="UP000286848"/>
    </source>
</evidence>
<comment type="subcellular location">
    <subcellularLocation>
        <location evidence="1">Membrane</location>
        <topology evidence="1">Multi-pass membrane protein</topology>
    </subcellularLocation>
</comment>
<feature type="transmembrane region" description="Helical" evidence="7">
    <location>
        <begin position="282"/>
        <end position="303"/>
    </location>
</feature>
<dbReference type="GO" id="GO:0046873">
    <property type="term" value="F:metal ion transmembrane transporter activity"/>
    <property type="evidence" value="ECO:0007669"/>
    <property type="project" value="InterPro"/>
</dbReference>
<dbReference type="CDD" id="cd12827">
    <property type="entry name" value="EcCorA_ZntB-like_u2"/>
    <property type="match status" value="1"/>
</dbReference>
<dbReference type="RefSeq" id="WP_124975484.1">
    <property type="nucleotide sequence ID" value="NZ_BFFP01000008.1"/>
</dbReference>
<dbReference type="GO" id="GO:0016020">
    <property type="term" value="C:membrane"/>
    <property type="evidence" value="ECO:0007669"/>
    <property type="project" value="UniProtKB-SubCell"/>
</dbReference>
<feature type="coiled-coil region" evidence="6">
    <location>
        <begin position="90"/>
        <end position="121"/>
    </location>
</feature>
<dbReference type="SUPFAM" id="SSF143865">
    <property type="entry name" value="CorA soluble domain-like"/>
    <property type="match status" value="1"/>
</dbReference>
<evidence type="ECO:0000256" key="1">
    <source>
        <dbReference type="ARBA" id="ARBA00004141"/>
    </source>
</evidence>
<dbReference type="Proteomes" id="UP000286848">
    <property type="component" value="Unassembled WGS sequence"/>
</dbReference>
<keyword evidence="3 7" id="KW-0812">Transmembrane</keyword>
<name>A0A401IRT6_9LACO</name>
<reference evidence="8 9" key="1">
    <citation type="journal article" date="2019" name="Int. J. Syst. Evol. Microbiol.">
        <title>Lactobacillus salitolerans sp. nov., a novel lactic acid bacterium isolated from spent mushroom substrates.</title>
        <authorList>
            <person name="Tohno M."/>
            <person name="Tanizawa Y."/>
            <person name="Kojima Y."/>
            <person name="Sakamoto M."/>
            <person name="Nakamura Y."/>
            <person name="Ohkuma M."/>
            <person name="Kobayashi H."/>
        </authorList>
    </citation>
    <scope>NUCLEOTIDE SEQUENCE [LARGE SCALE GENOMIC DNA]</scope>
    <source>
        <strain evidence="8 9">YK43</strain>
    </source>
</reference>
<evidence type="ECO:0000313" key="8">
    <source>
        <dbReference type="EMBL" id="GBG94249.1"/>
    </source>
</evidence>
<evidence type="ECO:0000256" key="2">
    <source>
        <dbReference type="ARBA" id="ARBA00009765"/>
    </source>
</evidence>
<proteinExistence type="inferred from homology"/>
<dbReference type="InterPro" id="IPR045863">
    <property type="entry name" value="CorA_TM1_TM2"/>
</dbReference>
<evidence type="ECO:0000256" key="4">
    <source>
        <dbReference type="ARBA" id="ARBA00022989"/>
    </source>
</evidence>
<keyword evidence="6" id="KW-0175">Coiled coil</keyword>
<dbReference type="InterPro" id="IPR002523">
    <property type="entry name" value="MgTranspt_CorA/ZnTranspt_ZntB"/>
</dbReference>
<dbReference type="PANTHER" id="PTHR47891:SF1">
    <property type="entry name" value="CORA-MAGNESIUM AND COBALT TRANSPORTER"/>
    <property type="match status" value="1"/>
</dbReference>
<dbReference type="PANTHER" id="PTHR47891">
    <property type="entry name" value="TRANSPORTER-RELATED"/>
    <property type="match status" value="1"/>
</dbReference>
<keyword evidence="9" id="KW-1185">Reference proteome</keyword>
<organism evidence="8 9">
    <name type="scientific">Ligilactobacillus salitolerans</name>
    <dbReference type="NCBI Taxonomy" id="1808352"/>
    <lineage>
        <taxon>Bacteria</taxon>
        <taxon>Bacillati</taxon>
        <taxon>Bacillota</taxon>
        <taxon>Bacilli</taxon>
        <taxon>Lactobacillales</taxon>
        <taxon>Lactobacillaceae</taxon>
        <taxon>Ligilactobacillus</taxon>
    </lineage>
</organism>
<keyword evidence="5 7" id="KW-0472">Membrane</keyword>
<dbReference type="EMBL" id="BFFP01000008">
    <property type="protein sequence ID" value="GBG94249.1"/>
    <property type="molecule type" value="Genomic_DNA"/>
</dbReference>
<comment type="caution">
    <text evidence="8">The sequence shown here is derived from an EMBL/GenBank/DDBJ whole genome shotgun (WGS) entry which is preliminary data.</text>
</comment>
<dbReference type="OrthoDB" id="9803416at2"/>
<dbReference type="InterPro" id="IPR045861">
    <property type="entry name" value="CorA_cytoplasmic_dom"/>
</dbReference>
<dbReference type="InterPro" id="IPR047199">
    <property type="entry name" value="CorA-like"/>
</dbReference>
<dbReference type="Pfam" id="PF01544">
    <property type="entry name" value="CorA"/>
    <property type="match status" value="1"/>
</dbReference>
<dbReference type="SUPFAM" id="SSF144083">
    <property type="entry name" value="Magnesium transport protein CorA, transmembrane region"/>
    <property type="match status" value="1"/>
</dbReference>
<dbReference type="Gene3D" id="1.20.58.340">
    <property type="entry name" value="Magnesium transport protein CorA, transmembrane region"/>
    <property type="match status" value="2"/>
</dbReference>
<dbReference type="Gene3D" id="3.30.460.20">
    <property type="entry name" value="CorA soluble domain-like"/>
    <property type="match status" value="1"/>
</dbReference>
<dbReference type="AlphaFoldDB" id="A0A401IRT6"/>
<evidence type="ECO:0000256" key="3">
    <source>
        <dbReference type="ARBA" id="ARBA00022692"/>
    </source>
</evidence>
<feature type="transmembrane region" description="Helical" evidence="7">
    <location>
        <begin position="251"/>
        <end position="270"/>
    </location>
</feature>
<keyword evidence="4 7" id="KW-1133">Transmembrane helix</keyword>
<accession>A0A401IRT6</accession>
<evidence type="ECO:0000256" key="6">
    <source>
        <dbReference type="SAM" id="Coils"/>
    </source>
</evidence>
<protein>
    <submittedName>
        <fullName evidence="8">Magnesium and cobalt transporter</fullName>
    </submittedName>
</protein>